<accession>A0A060NGV5</accession>
<reference evidence="1 2" key="1">
    <citation type="journal article" date="2014" name="Nat. Commun.">
        <title>Physiological and genomic features of highly alkaliphilic hydrogen-utilizing Betaproteobacteria from a continental serpentinizing site.</title>
        <authorList>
            <person name="Suzuki S."/>
            <person name="Kuenen J.G."/>
            <person name="Schipper K."/>
            <person name="van der Velde S."/>
            <person name="Ishii S."/>
            <person name="Wu A."/>
            <person name="Sorokin D.Y."/>
            <person name="Tenney A."/>
            <person name="Meng X.Y."/>
            <person name="Morrill P.L."/>
            <person name="Kamagata Y."/>
            <person name="Muyzer G."/>
            <person name="Nealson K.H."/>
        </authorList>
    </citation>
    <scope>NUCLEOTIDE SEQUENCE [LARGE SCALE GENOMIC DNA]</scope>
    <source>
        <strain evidence="1 2">A1</strain>
    </source>
</reference>
<evidence type="ECO:0000313" key="1">
    <source>
        <dbReference type="EMBL" id="BAO81041.1"/>
    </source>
</evidence>
<dbReference type="OrthoDB" id="2043985at2"/>
<dbReference type="HOGENOM" id="CLU_2381229_0_0_4"/>
<dbReference type="RefSeq" id="WP_045531454.1">
    <property type="nucleotide sequence ID" value="NZ_AP014568.1"/>
</dbReference>
<dbReference type="Pfam" id="PF10123">
    <property type="entry name" value="Mu-like_Pro"/>
    <property type="match status" value="1"/>
</dbReference>
<protein>
    <submittedName>
        <fullName evidence="1">Mu-like prophage I protein</fullName>
    </submittedName>
</protein>
<evidence type="ECO:0000313" key="2">
    <source>
        <dbReference type="Proteomes" id="UP000067461"/>
    </source>
</evidence>
<dbReference type="KEGG" id="cbaa:SRAA_1187"/>
<name>A0A060NGV5_9BURK</name>
<dbReference type="STRING" id="1458425.SRAA_1187"/>
<gene>
    <name evidence="1" type="ORF">SRAA_1187</name>
</gene>
<keyword evidence="2" id="KW-1185">Reference proteome</keyword>
<dbReference type="EMBL" id="AP014568">
    <property type="protein sequence ID" value="BAO81041.1"/>
    <property type="molecule type" value="Genomic_DNA"/>
</dbReference>
<dbReference type="AlphaFoldDB" id="A0A060NGV5"/>
<sequence length="94" mass="9983">MLHRATHIITLLPAQAQADASLPEWVEIIPAGRFSGRDGRGPYELDADAVLAAFAAGAIDLPVDFEHQTLDAADKAGPVPVPRSRGDKVIKCRG</sequence>
<dbReference type="Proteomes" id="UP000067461">
    <property type="component" value="Chromosome"/>
</dbReference>
<proteinExistence type="predicted"/>
<organism evidence="1 2">
    <name type="scientific">Serpentinimonas raichei</name>
    <dbReference type="NCBI Taxonomy" id="1458425"/>
    <lineage>
        <taxon>Bacteria</taxon>
        <taxon>Pseudomonadati</taxon>
        <taxon>Pseudomonadota</taxon>
        <taxon>Betaproteobacteria</taxon>
        <taxon>Burkholderiales</taxon>
        <taxon>Comamonadaceae</taxon>
        <taxon>Serpentinimonas</taxon>
    </lineage>
</organism>
<dbReference type="InterPro" id="IPR012106">
    <property type="entry name" value="Phage_Mu_Gp1"/>
</dbReference>